<dbReference type="InterPro" id="IPR043502">
    <property type="entry name" value="DNA/RNA_pol_sf"/>
</dbReference>
<keyword evidence="1" id="KW-0808">Transferase</keyword>
<keyword evidence="3" id="KW-0540">Nuclease</keyword>
<feature type="transmembrane region" description="Helical" evidence="7">
    <location>
        <begin position="411"/>
        <end position="431"/>
    </location>
</feature>
<evidence type="ECO:0000313" key="10">
    <source>
        <dbReference type="Proteomes" id="UP000078541"/>
    </source>
</evidence>
<keyword evidence="6" id="KW-0695">RNA-directed DNA polymerase</keyword>
<evidence type="ECO:0000256" key="2">
    <source>
        <dbReference type="ARBA" id="ARBA00022695"/>
    </source>
</evidence>
<dbReference type="Pfam" id="PF17917">
    <property type="entry name" value="RT_RNaseH"/>
    <property type="match status" value="1"/>
</dbReference>
<proteinExistence type="predicted"/>
<keyword evidence="2" id="KW-0548">Nucleotidyltransferase</keyword>
<evidence type="ECO:0000256" key="5">
    <source>
        <dbReference type="ARBA" id="ARBA00022801"/>
    </source>
</evidence>
<evidence type="ECO:0000256" key="1">
    <source>
        <dbReference type="ARBA" id="ARBA00022679"/>
    </source>
</evidence>
<dbReference type="AlphaFoldDB" id="A0A151K141"/>
<accession>A0A151K141</accession>
<keyword evidence="7" id="KW-0812">Transmembrane</keyword>
<evidence type="ECO:0000259" key="8">
    <source>
        <dbReference type="Pfam" id="PF17917"/>
    </source>
</evidence>
<keyword evidence="4" id="KW-0255">Endonuclease</keyword>
<evidence type="ECO:0000256" key="6">
    <source>
        <dbReference type="ARBA" id="ARBA00022918"/>
    </source>
</evidence>
<keyword evidence="10" id="KW-1185">Reference proteome</keyword>
<evidence type="ECO:0000256" key="7">
    <source>
        <dbReference type="SAM" id="Phobius"/>
    </source>
</evidence>
<dbReference type="GO" id="GO:0016787">
    <property type="term" value="F:hydrolase activity"/>
    <property type="evidence" value="ECO:0007669"/>
    <property type="project" value="UniProtKB-KW"/>
</dbReference>
<gene>
    <name evidence="9" type="ORF">ALC56_00915</name>
</gene>
<dbReference type="EMBL" id="KQ981210">
    <property type="protein sequence ID" value="KYN44628.1"/>
    <property type="molecule type" value="Genomic_DNA"/>
</dbReference>
<dbReference type="Proteomes" id="UP000078541">
    <property type="component" value="Unassembled WGS sequence"/>
</dbReference>
<dbReference type="GO" id="GO:0004519">
    <property type="term" value="F:endonuclease activity"/>
    <property type="evidence" value="ECO:0007669"/>
    <property type="project" value="UniProtKB-KW"/>
</dbReference>
<sequence>MISGYDTYFIIKNIAITYEGLVNILPMTKEKYILFTKHVDSTIDKNDQKKTCIKLRFINYINFLNLENFDLLTRKGVFSYEYVECEKLEDTCLYILEIDLCLCEFYHEYMSPTYRDKCKIIYTNTDSTKKAKGVKSNVVARMIMFVHDRFTEAQEQKQLVTRRQLQQRAIAAAVSFQNVENKNKCTIRFAASPRWLTNFIKDFKISNCRVIRHLSKKEIKSPENIIKSLLDNVFVYLQELGDTFRARVKEVNELLKLCKNVFVVCSKSGKLTSYLYEQYLKTVLKPYVGNNTFLLIVDSLGGQKNIHIYNDIFINNDNKPTCNLPTIPRYFMVARPLSNLLRANVEFRFEILKKDTFMRFKIMLSEKLILSLYRGVYYYSGKTISVKAKYETSYSNYKLDVLVITKALRKFRVYFLGIAFTIVIDCRAFTLTMSKKNLCVRVA</sequence>
<dbReference type="GO" id="GO:0003964">
    <property type="term" value="F:RNA-directed DNA polymerase activity"/>
    <property type="evidence" value="ECO:0007669"/>
    <property type="project" value="UniProtKB-KW"/>
</dbReference>
<dbReference type="SUPFAM" id="SSF56672">
    <property type="entry name" value="DNA/RNA polymerases"/>
    <property type="match status" value="1"/>
</dbReference>
<evidence type="ECO:0000313" key="9">
    <source>
        <dbReference type="EMBL" id="KYN44628.1"/>
    </source>
</evidence>
<evidence type="ECO:0000256" key="3">
    <source>
        <dbReference type="ARBA" id="ARBA00022722"/>
    </source>
</evidence>
<feature type="domain" description="Reverse transcriptase RNase H-like" evidence="8">
    <location>
        <begin position="375"/>
        <end position="437"/>
    </location>
</feature>
<keyword evidence="7" id="KW-0472">Membrane</keyword>
<organism evidence="9 10">
    <name type="scientific">Trachymyrmex septentrionalis</name>
    <dbReference type="NCBI Taxonomy" id="34720"/>
    <lineage>
        <taxon>Eukaryota</taxon>
        <taxon>Metazoa</taxon>
        <taxon>Ecdysozoa</taxon>
        <taxon>Arthropoda</taxon>
        <taxon>Hexapoda</taxon>
        <taxon>Insecta</taxon>
        <taxon>Pterygota</taxon>
        <taxon>Neoptera</taxon>
        <taxon>Endopterygota</taxon>
        <taxon>Hymenoptera</taxon>
        <taxon>Apocrita</taxon>
        <taxon>Aculeata</taxon>
        <taxon>Formicoidea</taxon>
        <taxon>Formicidae</taxon>
        <taxon>Myrmicinae</taxon>
        <taxon>Trachymyrmex</taxon>
    </lineage>
</organism>
<dbReference type="InterPro" id="IPR041373">
    <property type="entry name" value="RT_RNaseH"/>
</dbReference>
<dbReference type="STRING" id="34720.A0A151K141"/>
<reference evidence="9 10" key="1">
    <citation type="submission" date="2016-03" db="EMBL/GenBank/DDBJ databases">
        <title>Trachymyrmex septentrionalis WGS genome.</title>
        <authorList>
            <person name="Nygaard S."/>
            <person name="Hu H."/>
            <person name="Boomsma J."/>
            <person name="Zhang G."/>
        </authorList>
    </citation>
    <scope>NUCLEOTIDE SEQUENCE [LARGE SCALE GENOMIC DNA]</scope>
    <source>
        <strain evidence="9">Tsep2-gDNA-1</strain>
        <tissue evidence="9">Whole body</tissue>
    </source>
</reference>
<name>A0A151K141_9HYME</name>
<protein>
    <recommendedName>
        <fullName evidence="8">Reverse transcriptase RNase H-like domain-containing protein</fullName>
    </recommendedName>
</protein>
<keyword evidence="7" id="KW-1133">Transmembrane helix</keyword>
<evidence type="ECO:0000256" key="4">
    <source>
        <dbReference type="ARBA" id="ARBA00022759"/>
    </source>
</evidence>
<keyword evidence="5" id="KW-0378">Hydrolase</keyword>